<reference evidence="1 2" key="1">
    <citation type="submission" date="2019-03" db="EMBL/GenBank/DDBJ databases">
        <title>Single cell metagenomics reveals metabolic interactions within the superorganism composed of flagellate Streblomastix strix and complex community of Bacteroidetes bacteria on its surface.</title>
        <authorList>
            <person name="Treitli S.C."/>
            <person name="Kolisko M."/>
            <person name="Husnik F."/>
            <person name="Keeling P."/>
            <person name="Hampl V."/>
        </authorList>
    </citation>
    <scope>NUCLEOTIDE SEQUENCE [LARGE SCALE GENOMIC DNA]</scope>
    <source>
        <strain evidence="1">ST1C</strain>
    </source>
</reference>
<sequence>MESKMKKKNLKVSQGRILALEVNGDKMEQDYFEMLQKHPDYQEMQLDRQQITGMEVEDDTSARYQPFGTEYITDKIKNQSDAFVIQARTSVSTMFELIRRQEKDIRKKVIKQLNLKPVSNTRKIIREVTIWKMQQLLDYILKLGA</sequence>
<proteinExistence type="predicted"/>
<accession>A0A5J4VXF8</accession>
<gene>
    <name evidence="1" type="ORF">EZS28_017073</name>
</gene>
<evidence type="ECO:0000313" key="1">
    <source>
        <dbReference type="EMBL" id="KAA6387404.1"/>
    </source>
</evidence>
<dbReference type="Proteomes" id="UP000324800">
    <property type="component" value="Unassembled WGS sequence"/>
</dbReference>
<comment type="caution">
    <text evidence="1">The sequence shown here is derived from an EMBL/GenBank/DDBJ whole genome shotgun (WGS) entry which is preliminary data.</text>
</comment>
<dbReference type="EMBL" id="SNRW01004392">
    <property type="protein sequence ID" value="KAA6387404.1"/>
    <property type="molecule type" value="Genomic_DNA"/>
</dbReference>
<evidence type="ECO:0000313" key="2">
    <source>
        <dbReference type="Proteomes" id="UP000324800"/>
    </source>
</evidence>
<name>A0A5J4VXF8_9EUKA</name>
<organism evidence="1 2">
    <name type="scientific">Streblomastix strix</name>
    <dbReference type="NCBI Taxonomy" id="222440"/>
    <lineage>
        <taxon>Eukaryota</taxon>
        <taxon>Metamonada</taxon>
        <taxon>Preaxostyla</taxon>
        <taxon>Oxymonadida</taxon>
        <taxon>Streblomastigidae</taxon>
        <taxon>Streblomastix</taxon>
    </lineage>
</organism>
<protein>
    <submittedName>
        <fullName evidence="1">Uncharacterized protein</fullName>
    </submittedName>
</protein>
<dbReference type="AlphaFoldDB" id="A0A5J4VXF8"/>